<dbReference type="Gene3D" id="3.90.550.10">
    <property type="entry name" value="Spore Coat Polysaccharide Biosynthesis Protein SpsA, Chain A"/>
    <property type="match status" value="1"/>
</dbReference>
<dbReference type="GO" id="GO:0012505">
    <property type="term" value="C:endomembrane system"/>
    <property type="evidence" value="ECO:0007669"/>
    <property type="project" value="UniProtKB-SubCell"/>
</dbReference>
<name>A0A1V4I849_9CLOT</name>
<evidence type="ECO:0000256" key="5">
    <source>
        <dbReference type="ARBA" id="ARBA00022679"/>
    </source>
</evidence>
<dbReference type="Pfam" id="PF13641">
    <property type="entry name" value="Glyco_tranf_2_3"/>
    <property type="match status" value="1"/>
</dbReference>
<dbReference type="GO" id="GO:0005886">
    <property type="term" value="C:plasma membrane"/>
    <property type="evidence" value="ECO:0007669"/>
    <property type="project" value="UniProtKB-SubCell"/>
</dbReference>
<accession>A0A1V4I849</accession>
<keyword evidence="12" id="KW-1185">Reference proteome</keyword>
<dbReference type="SUPFAM" id="SSF141371">
    <property type="entry name" value="PilZ domain-like"/>
    <property type="match status" value="1"/>
</dbReference>
<evidence type="ECO:0000256" key="3">
    <source>
        <dbReference type="ARBA" id="ARBA00022519"/>
    </source>
</evidence>
<evidence type="ECO:0000256" key="2">
    <source>
        <dbReference type="ARBA" id="ARBA00022475"/>
    </source>
</evidence>
<feature type="transmembrane region" description="Helical" evidence="9">
    <location>
        <begin position="32"/>
        <end position="50"/>
    </location>
</feature>
<dbReference type="EMBL" id="MZGV01000102">
    <property type="protein sequence ID" value="OPJ56113.1"/>
    <property type="molecule type" value="Genomic_DNA"/>
</dbReference>
<keyword evidence="8 9" id="KW-0472">Membrane</keyword>
<feature type="transmembrane region" description="Helical" evidence="9">
    <location>
        <begin position="459"/>
        <end position="481"/>
    </location>
</feature>
<dbReference type="Pfam" id="PF07238">
    <property type="entry name" value="PilZ"/>
    <property type="match status" value="1"/>
</dbReference>
<comment type="caution">
    <text evidence="11">The sequence shown here is derived from an EMBL/GenBank/DDBJ whole genome shotgun (WGS) entry which is preliminary data.</text>
</comment>
<keyword evidence="2" id="KW-1003">Cell membrane</keyword>
<evidence type="ECO:0000256" key="1">
    <source>
        <dbReference type="ARBA" id="ARBA00004127"/>
    </source>
</evidence>
<evidence type="ECO:0000313" key="11">
    <source>
        <dbReference type="EMBL" id="OPJ56113.1"/>
    </source>
</evidence>
<evidence type="ECO:0000256" key="6">
    <source>
        <dbReference type="ARBA" id="ARBA00022692"/>
    </source>
</evidence>
<feature type="transmembrane region" description="Helical" evidence="9">
    <location>
        <begin position="376"/>
        <end position="396"/>
    </location>
</feature>
<gene>
    <name evidence="11" type="primary">bcsA</name>
    <name evidence="11" type="ORF">CLORY_43410</name>
</gene>
<dbReference type="GO" id="GO:0035438">
    <property type="term" value="F:cyclic-di-GMP binding"/>
    <property type="evidence" value="ECO:0007669"/>
    <property type="project" value="InterPro"/>
</dbReference>
<keyword evidence="5 11" id="KW-0808">Transferase</keyword>
<proteinExistence type="predicted"/>
<dbReference type="InterPro" id="IPR029044">
    <property type="entry name" value="Nucleotide-diphossugar_trans"/>
</dbReference>
<dbReference type="RefSeq" id="WP_079428453.1">
    <property type="nucleotide sequence ID" value="NZ_MZGV01000102.1"/>
</dbReference>
<feature type="transmembrane region" description="Helical" evidence="9">
    <location>
        <begin position="7"/>
        <end position="26"/>
    </location>
</feature>
<dbReference type="EC" id="2.4.1.12" evidence="11"/>
<dbReference type="SUPFAM" id="SSF53448">
    <property type="entry name" value="Nucleotide-diphospho-sugar transferases"/>
    <property type="match status" value="1"/>
</dbReference>
<keyword evidence="6 9" id="KW-0812">Transmembrane</keyword>
<keyword evidence="4 11" id="KW-0328">Glycosyltransferase</keyword>
<dbReference type="Proteomes" id="UP000190080">
    <property type="component" value="Unassembled WGS sequence"/>
</dbReference>
<dbReference type="GO" id="GO:0006011">
    <property type="term" value="P:UDP-alpha-D-glucose metabolic process"/>
    <property type="evidence" value="ECO:0007669"/>
    <property type="project" value="InterPro"/>
</dbReference>
<dbReference type="AlphaFoldDB" id="A0A1V4I849"/>
<feature type="domain" description="PilZ" evidence="10">
    <location>
        <begin position="515"/>
        <end position="614"/>
    </location>
</feature>
<dbReference type="InterPro" id="IPR050321">
    <property type="entry name" value="Glycosyltr_2/OpgH_subfam"/>
</dbReference>
<dbReference type="CDD" id="cd06421">
    <property type="entry name" value="CESA_CelA_like"/>
    <property type="match status" value="1"/>
</dbReference>
<evidence type="ECO:0000256" key="7">
    <source>
        <dbReference type="ARBA" id="ARBA00022989"/>
    </source>
</evidence>
<evidence type="ECO:0000256" key="9">
    <source>
        <dbReference type="SAM" id="Phobius"/>
    </source>
</evidence>
<dbReference type="PRINTS" id="PR01439">
    <property type="entry name" value="CELLSNTHASEA"/>
</dbReference>
<dbReference type="PANTHER" id="PTHR43867">
    <property type="entry name" value="CELLULOSE SYNTHASE CATALYTIC SUBUNIT A [UDP-FORMING]"/>
    <property type="match status" value="1"/>
</dbReference>
<dbReference type="InterPro" id="IPR009875">
    <property type="entry name" value="PilZ_domain"/>
</dbReference>
<dbReference type="STRING" id="1450648.CLORY_43410"/>
<evidence type="ECO:0000259" key="10">
    <source>
        <dbReference type="Pfam" id="PF07238"/>
    </source>
</evidence>
<dbReference type="InterPro" id="IPR003919">
    <property type="entry name" value="Cell_synth_A"/>
</dbReference>
<organism evidence="11 12">
    <name type="scientific">Clostridium oryzae</name>
    <dbReference type="NCBI Taxonomy" id="1450648"/>
    <lineage>
        <taxon>Bacteria</taxon>
        <taxon>Bacillati</taxon>
        <taxon>Bacillota</taxon>
        <taxon>Clostridia</taxon>
        <taxon>Eubacteriales</taxon>
        <taxon>Clostridiaceae</taxon>
        <taxon>Clostridium</taxon>
    </lineage>
</organism>
<protein>
    <submittedName>
        <fullName evidence="11">Cellulose synthase catalytic subunit</fullName>
        <ecNumber evidence="11">2.4.1.12</ecNumber>
    </submittedName>
</protein>
<dbReference type="GO" id="GO:0016760">
    <property type="term" value="F:cellulose synthase (UDP-forming) activity"/>
    <property type="evidence" value="ECO:0007669"/>
    <property type="project" value="UniProtKB-EC"/>
</dbReference>
<sequence>MKQKALYLFTFIASIVYIMWRAFFTLPFDENIFAIVCGILLLLAELIGYLEALNLFRGRGSLIEPEKPIIPDEMFPHVDVLIATYNEGTDLLRKTINGCNNMDYPDKTKIHIYICDDTNRVEVKQLADEMHIGYITREEHVDAKAGNFNNALKNTNSPFIATFDADMIPMHDFLTEIVPYFFLPDMEKDRNGKWVKREKRDDNLKIGFIQCPQSFYNLDLFQYNLYSEKRVPNEQDFFFRYVQLIRNKSNSAIYAGSNTILAREALDKIGGFYTKVITEDLATGLSIENEGYRCYAISSVHANGLAPTDIKSLFKQRERWARGCIQTFRKLKIFRMKGLNMDQKFSYLMSVLYWYTPIRRFIFIMAPILFSLFNVVVIKATLLQMLVFWLPQVLLYNKTLSSLSGKIRTSRLSNIYDTILFPNLMPSVILESLGYEKKKFSVTKKVRENLSNFDEIKMIIPHLVLSVLSVLSIWNCLYYTIKYETGAYSIILMWLFINLYNLAMAVFFVLGRKVKRQTERINAQLPLTIYYDKRKFSAVSSDISEGGLSIKLTYPVYIPEDQELIIQVSSEDGRYRCRLKSKVVHVSQFKEQWHYAFQFTDNSVKEQLQLFSILYDRVPMLPTKVSDGSSFYEDIVSNLYSRMKNDIQLSSRRLPRIQLDIELETLEEFKIKIVNFNYDFVLIENSLDKFRNLNIIIDKEQNLYIRCELVEDAAVRLQKGSQKQLYKVLNTKQLVENERFMQMLSLWIDDYSIKQKEREEYSMSMKKDASKDEFTDIDYIKDEAIRESIMQRKGENV</sequence>
<evidence type="ECO:0000256" key="8">
    <source>
        <dbReference type="ARBA" id="ARBA00023136"/>
    </source>
</evidence>
<keyword evidence="7 9" id="KW-1133">Transmembrane helix</keyword>
<evidence type="ECO:0000313" key="12">
    <source>
        <dbReference type="Proteomes" id="UP000190080"/>
    </source>
</evidence>
<reference evidence="11 12" key="1">
    <citation type="submission" date="2017-03" db="EMBL/GenBank/DDBJ databases">
        <title>Genome sequence of Clostridium oryzae DSM 28571.</title>
        <authorList>
            <person name="Poehlein A."/>
            <person name="Daniel R."/>
        </authorList>
    </citation>
    <scope>NUCLEOTIDE SEQUENCE [LARGE SCALE GENOMIC DNA]</scope>
    <source>
        <strain evidence="11 12">DSM 28571</strain>
    </source>
</reference>
<feature type="transmembrane region" description="Helical" evidence="9">
    <location>
        <begin position="487"/>
        <end position="510"/>
    </location>
</feature>
<comment type="subcellular location">
    <subcellularLocation>
        <location evidence="1">Endomembrane system</location>
        <topology evidence="1">Multi-pass membrane protein</topology>
    </subcellularLocation>
</comment>
<keyword evidence="3" id="KW-0997">Cell inner membrane</keyword>
<dbReference type="PANTHER" id="PTHR43867:SF2">
    <property type="entry name" value="CELLULOSE SYNTHASE CATALYTIC SUBUNIT A [UDP-FORMING]"/>
    <property type="match status" value="1"/>
</dbReference>
<dbReference type="Gene3D" id="2.40.10.220">
    <property type="entry name" value="predicted glycosyltransferase like domains"/>
    <property type="match status" value="1"/>
</dbReference>
<evidence type="ECO:0000256" key="4">
    <source>
        <dbReference type="ARBA" id="ARBA00022676"/>
    </source>
</evidence>
<dbReference type="OrthoDB" id="154460at2"/>